<dbReference type="InterPro" id="IPR041616">
    <property type="entry name" value="PheRS_beta_core"/>
</dbReference>
<protein>
    <submittedName>
        <fullName evidence="2">Phenylalanine--tRNA ligase subunit beta</fullName>
    </submittedName>
</protein>
<feature type="non-terminal residue" evidence="2">
    <location>
        <position position="1"/>
    </location>
</feature>
<feature type="domain" description="FDX-ACB" evidence="1">
    <location>
        <begin position="99"/>
        <end position="192"/>
    </location>
</feature>
<dbReference type="Pfam" id="PF03147">
    <property type="entry name" value="FDX-ACB"/>
    <property type="match status" value="1"/>
</dbReference>
<reference evidence="3" key="1">
    <citation type="journal article" date="2019" name="Int. J. Syst. Evol. Microbiol.">
        <title>The Global Catalogue of Microorganisms (GCM) 10K type strain sequencing project: providing services to taxonomists for standard genome sequencing and annotation.</title>
        <authorList>
            <consortium name="The Broad Institute Genomics Platform"/>
            <consortium name="The Broad Institute Genome Sequencing Center for Infectious Disease"/>
            <person name="Wu L."/>
            <person name="Ma J."/>
        </authorList>
    </citation>
    <scope>NUCLEOTIDE SEQUENCE [LARGE SCALE GENOMIC DNA]</scope>
    <source>
        <strain evidence="3">CGMCC 4.7173</strain>
    </source>
</reference>
<dbReference type="PROSITE" id="PS51447">
    <property type="entry name" value="FDX_ACB"/>
    <property type="match status" value="1"/>
</dbReference>
<keyword evidence="2" id="KW-0436">Ligase</keyword>
<organism evidence="2 3">
    <name type="scientific">Micromonospora harpali</name>
    <dbReference type="NCBI Taxonomy" id="1490225"/>
    <lineage>
        <taxon>Bacteria</taxon>
        <taxon>Bacillati</taxon>
        <taxon>Actinomycetota</taxon>
        <taxon>Actinomycetes</taxon>
        <taxon>Micromonosporales</taxon>
        <taxon>Micromonosporaceae</taxon>
        <taxon>Micromonospora</taxon>
    </lineage>
</organism>
<dbReference type="Proteomes" id="UP001596207">
    <property type="component" value="Unassembled WGS sequence"/>
</dbReference>
<evidence type="ECO:0000313" key="3">
    <source>
        <dbReference type="Proteomes" id="UP001596207"/>
    </source>
</evidence>
<dbReference type="InterPro" id="IPR036690">
    <property type="entry name" value="Fdx_antiC-bd_sf"/>
</dbReference>
<comment type="caution">
    <text evidence="2">The sequence shown here is derived from an EMBL/GenBank/DDBJ whole genome shotgun (WGS) entry which is preliminary data.</text>
</comment>
<evidence type="ECO:0000259" key="1">
    <source>
        <dbReference type="PROSITE" id="PS51447"/>
    </source>
</evidence>
<dbReference type="Gene3D" id="3.30.70.380">
    <property type="entry name" value="Ferrodoxin-fold anticodon-binding domain"/>
    <property type="match status" value="1"/>
</dbReference>
<dbReference type="InterPro" id="IPR005121">
    <property type="entry name" value="Fdx_antiC-bd"/>
</dbReference>
<dbReference type="SUPFAM" id="SSF54991">
    <property type="entry name" value="Anticodon-binding domain of PheRS"/>
    <property type="match status" value="1"/>
</dbReference>
<dbReference type="InterPro" id="IPR045864">
    <property type="entry name" value="aa-tRNA-synth_II/BPL/LPL"/>
</dbReference>
<dbReference type="EMBL" id="JBHSQQ010000415">
    <property type="protein sequence ID" value="MFC5945879.1"/>
    <property type="molecule type" value="Genomic_DNA"/>
</dbReference>
<name>A0ABW1HZD6_9ACTN</name>
<dbReference type="SUPFAM" id="SSF55681">
    <property type="entry name" value="Class II aaRS and biotin synthetases"/>
    <property type="match status" value="1"/>
</dbReference>
<evidence type="ECO:0000313" key="2">
    <source>
        <dbReference type="EMBL" id="MFC5945879.1"/>
    </source>
</evidence>
<dbReference type="SMART" id="SM00896">
    <property type="entry name" value="FDX-ACB"/>
    <property type="match status" value="1"/>
</dbReference>
<sequence length="194" mass="20077">GWWGAGRPAGWADAVEAGRAVLAAAHLPADRVAVRAAEHAPWHPGRCAELLVDGAVVGHAGELHPAVLAALELPKRTSAMELDLDALPAAPVAPAPTISGFPPALIDVALVVDERVPAAQVQQALVEGAGELLEGVRLFDVYASEQLGAGRRSLAYKLTFRAPDRTLTVEEAVAARDAAVARAAERFGATLRGA</sequence>
<dbReference type="Gene3D" id="3.30.930.10">
    <property type="entry name" value="Bira Bifunctional Protein, Domain 2"/>
    <property type="match status" value="1"/>
</dbReference>
<dbReference type="GO" id="GO:0016874">
    <property type="term" value="F:ligase activity"/>
    <property type="evidence" value="ECO:0007669"/>
    <property type="project" value="UniProtKB-KW"/>
</dbReference>
<keyword evidence="3" id="KW-1185">Reference proteome</keyword>
<proteinExistence type="predicted"/>
<dbReference type="Pfam" id="PF17759">
    <property type="entry name" value="tRNA_synthFbeta"/>
    <property type="match status" value="1"/>
</dbReference>
<accession>A0ABW1HZD6</accession>
<gene>
    <name evidence="2" type="ORF">ACFPZ4_31020</name>
</gene>